<dbReference type="PRINTS" id="PR00153">
    <property type="entry name" value="CSAPPISMRASE"/>
</dbReference>
<dbReference type="Gene3D" id="2.40.100.10">
    <property type="entry name" value="Cyclophilin-like"/>
    <property type="match status" value="1"/>
</dbReference>
<comment type="caution">
    <text evidence="8">The sequence shown here is derived from an EMBL/GenBank/DDBJ whole genome shotgun (WGS) entry which is preliminary data.</text>
</comment>
<dbReference type="InterPro" id="IPR020892">
    <property type="entry name" value="Cyclophilin-type_PPIase_CS"/>
</dbReference>
<evidence type="ECO:0000256" key="3">
    <source>
        <dbReference type="ARBA" id="ARBA00023110"/>
    </source>
</evidence>
<name>A0AAW1SHP1_9CHLO</name>
<sequence length="231" mass="24197">MRLSSQERRAAQERSTGTSGSADPGMAQITGQPDLSAASAVHKPPAKEAAGAGANATRTRVFFDVAPFGEDAGGRLELELYNDIVPATAQNFKQLCTGEHGLGSSGKPLHYQGSAFHRIIPGFMAQGGDFTHGDGTGGESIYGAKFMDEGFVMKHDAAGVLSMANAGPDTNGSQFFITFAPAPHLDGKHVVFGKVVSGMDLLRRIERLGTQSGRPTQRVVIAASGELPAQR</sequence>
<evidence type="ECO:0000256" key="6">
    <source>
        <dbReference type="SAM" id="MobiDB-lite"/>
    </source>
</evidence>
<keyword evidence="4 5" id="KW-0413">Isomerase</keyword>
<comment type="similarity">
    <text evidence="2 5">Belongs to the cyclophilin-type PPIase family.</text>
</comment>
<feature type="domain" description="PPIase cyclophilin-type" evidence="7">
    <location>
        <begin position="63"/>
        <end position="226"/>
    </location>
</feature>
<evidence type="ECO:0000256" key="2">
    <source>
        <dbReference type="ARBA" id="ARBA00007365"/>
    </source>
</evidence>
<organism evidence="8 9">
    <name type="scientific">Elliptochloris bilobata</name>
    <dbReference type="NCBI Taxonomy" id="381761"/>
    <lineage>
        <taxon>Eukaryota</taxon>
        <taxon>Viridiplantae</taxon>
        <taxon>Chlorophyta</taxon>
        <taxon>core chlorophytes</taxon>
        <taxon>Trebouxiophyceae</taxon>
        <taxon>Trebouxiophyceae incertae sedis</taxon>
        <taxon>Elliptochloris clade</taxon>
        <taxon>Elliptochloris</taxon>
    </lineage>
</organism>
<dbReference type="InterPro" id="IPR029000">
    <property type="entry name" value="Cyclophilin-like_dom_sf"/>
</dbReference>
<evidence type="ECO:0000256" key="5">
    <source>
        <dbReference type="RuleBase" id="RU363019"/>
    </source>
</evidence>
<protein>
    <recommendedName>
        <fullName evidence="5">Peptidyl-prolyl cis-trans isomerase</fullName>
        <shortName evidence="5">PPIase</shortName>
        <ecNumber evidence="5">5.2.1.8</ecNumber>
    </recommendedName>
</protein>
<dbReference type="AlphaFoldDB" id="A0AAW1SHP1"/>
<comment type="function">
    <text evidence="5">PPIases accelerate the folding of proteins. It catalyzes the cis-trans isomerization of proline imidic peptide bonds in oligopeptides.</text>
</comment>
<dbReference type="EC" id="5.2.1.8" evidence="5"/>
<accession>A0AAW1SHP1</accession>
<feature type="compositionally biased region" description="Basic and acidic residues" evidence="6">
    <location>
        <begin position="1"/>
        <end position="12"/>
    </location>
</feature>
<feature type="region of interest" description="Disordered" evidence="6">
    <location>
        <begin position="1"/>
        <end position="54"/>
    </location>
</feature>
<dbReference type="PANTHER" id="PTHR11071:SF561">
    <property type="entry name" value="PEPTIDYL-PROLYL CIS-TRANS ISOMERASE D-RELATED"/>
    <property type="match status" value="1"/>
</dbReference>
<dbReference type="SUPFAM" id="SSF50891">
    <property type="entry name" value="Cyclophilin-like"/>
    <property type="match status" value="1"/>
</dbReference>
<dbReference type="PROSITE" id="PS00170">
    <property type="entry name" value="CSA_PPIASE_1"/>
    <property type="match status" value="1"/>
</dbReference>
<keyword evidence="3 5" id="KW-0697">Rotamase</keyword>
<proteinExistence type="inferred from homology"/>
<dbReference type="EMBL" id="JALJOU010000002">
    <property type="protein sequence ID" value="KAK9845884.1"/>
    <property type="molecule type" value="Genomic_DNA"/>
</dbReference>
<dbReference type="PANTHER" id="PTHR11071">
    <property type="entry name" value="PEPTIDYL-PROLYL CIS-TRANS ISOMERASE"/>
    <property type="match status" value="1"/>
</dbReference>
<evidence type="ECO:0000313" key="9">
    <source>
        <dbReference type="Proteomes" id="UP001445335"/>
    </source>
</evidence>
<dbReference type="GO" id="GO:0005737">
    <property type="term" value="C:cytoplasm"/>
    <property type="evidence" value="ECO:0007669"/>
    <property type="project" value="TreeGrafter"/>
</dbReference>
<evidence type="ECO:0000313" key="8">
    <source>
        <dbReference type="EMBL" id="KAK9845884.1"/>
    </source>
</evidence>
<dbReference type="FunFam" id="2.40.100.10:FF:000022">
    <property type="entry name" value="Peptidyl-prolyl cis-trans isomerase CYP95"/>
    <property type="match status" value="1"/>
</dbReference>
<dbReference type="InterPro" id="IPR002130">
    <property type="entry name" value="Cyclophilin-type_PPIase_dom"/>
</dbReference>
<evidence type="ECO:0000256" key="4">
    <source>
        <dbReference type="ARBA" id="ARBA00023235"/>
    </source>
</evidence>
<dbReference type="GO" id="GO:0006457">
    <property type="term" value="P:protein folding"/>
    <property type="evidence" value="ECO:0007669"/>
    <property type="project" value="InterPro"/>
</dbReference>
<dbReference type="GO" id="GO:0003755">
    <property type="term" value="F:peptidyl-prolyl cis-trans isomerase activity"/>
    <property type="evidence" value="ECO:0007669"/>
    <property type="project" value="UniProtKB-UniRule"/>
</dbReference>
<dbReference type="Proteomes" id="UP001445335">
    <property type="component" value="Unassembled WGS sequence"/>
</dbReference>
<dbReference type="PROSITE" id="PS50072">
    <property type="entry name" value="CSA_PPIASE_2"/>
    <property type="match status" value="1"/>
</dbReference>
<gene>
    <name evidence="8" type="ORF">WJX81_005114</name>
</gene>
<keyword evidence="9" id="KW-1185">Reference proteome</keyword>
<dbReference type="GO" id="GO:0016018">
    <property type="term" value="F:cyclosporin A binding"/>
    <property type="evidence" value="ECO:0007669"/>
    <property type="project" value="TreeGrafter"/>
</dbReference>
<reference evidence="8 9" key="1">
    <citation type="journal article" date="2024" name="Nat. Commun.">
        <title>Phylogenomics reveals the evolutionary origins of lichenization in chlorophyte algae.</title>
        <authorList>
            <person name="Puginier C."/>
            <person name="Libourel C."/>
            <person name="Otte J."/>
            <person name="Skaloud P."/>
            <person name="Haon M."/>
            <person name="Grisel S."/>
            <person name="Petersen M."/>
            <person name="Berrin J.G."/>
            <person name="Delaux P.M."/>
            <person name="Dal Grande F."/>
            <person name="Keller J."/>
        </authorList>
    </citation>
    <scope>NUCLEOTIDE SEQUENCE [LARGE SCALE GENOMIC DNA]</scope>
    <source>
        <strain evidence="8 9">SAG 245.80</strain>
    </source>
</reference>
<evidence type="ECO:0000259" key="7">
    <source>
        <dbReference type="PROSITE" id="PS50072"/>
    </source>
</evidence>
<evidence type="ECO:0000256" key="1">
    <source>
        <dbReference type="ARBA" id="ARBA00000971"/>
    </source>
</evidence>
<comment type="catalytic activity">
    <reaction evidence="1 5">
        <text>[protein]-peptidylproline (omega=180) = [protein]-peptidylproline (omega=0)</text>
        <dbReference type="Rhea" id="RHEA:16237"/>
        <dbReference type="Rhea" id="RHEA-COMP:10747"/>
        <dbReference type="Rhea" id="RHEA-COMP:10748"/>
        <dbReference type="ChEBI" id="CHEBI:83833"/>
        <dbReference type="ChEBI" id="CHEBI:83834"/>
        <dbReference type="EC" id="5.2.1.8"/>
    </reaction>
</comment>
<dbReference type="Pfam" id="PF00160">
    <property type="entry name" value="Pro_isomerase"/>
    <property type="match status" value="1"/>
</dbReference>